<dbReference type="Proteomes" id="UP000234462">
    <property type="component" value="Unassembled WGS sequence"/>
</dbReference>
<feature type="domain" description="HTH gntR-type" evidence="4">
    <location>
        <begin position="14"/>
        <end position="82"/>
    </location>
</feature>
<protein>
    <submittedName>
        <fullName evidence="5">GntR family transcriptional regulator</fullName>
    </submittedName>
</protein>
<evidence type="ECO:0000313" key="5">
    <source>
        <dbReference type="EMBL" id="SMY11539.1"/>
    </source>
</evidence>
<dbReference type="Pfam" id="PF00392">
    <property type="entry name" value="GntR"/>
    <property type="match status" value="1"/>
</dbReference>
<evidence type="ECO:0000256" key="3">
    <source>
        <dbReference type="ARBA" id="ARBA00023163"/>
    </source>
</evidence>
<dbReference type="Pfam" id="PF07702">
    <property type="entry name" value="UTRA"/>
    <property type="match status" value="1"/>
</dbReference>
<evidence type="ECO:0000256" key="1">
    <source>
        <dbReference type="ARBA" id="ARBA00023015"/>
    </source>
</evidence>
<evidence type="ECO:0000256" key="2">
    <source>
        <dbReference type="ARBA" id="ARBA00023125"/>
    </source>
</evidence>
<dbReference type="SUPFAM" id="SSF46785">
    <property type="entry name" value="Winged helix' DNA-binding domain"/>
    <property type="match status" value="1"/>
</dbReference>
<organism evidence="5 6">
    <name type="scientific">Brevibacterium jeotgali</name>
    <dbReference type="NCBI Taxonomy" id="1262550"/>
    <lineage>
        <taxon>Bacteria</taxon>
        <taxon>Bacillati</taxon>
        <taxon>Actinomycetota</taxon>
        <taxon>Actinomycetes</taxon>
        <taxon>Micrococcales</taxon>
        <taxon>Brevibacteriaceae</taxon>
        <taxon>Brevibacterium</taxon>
    </lineage>
</organism>
<dbReference type="PROSITE" id="PS50949">
    <property type="entry name" value="HTH_GNTR"/>
    <property type="match status" value="1"/>
</dbReference>
<keyword evidence="6" id="KW-1185">Reference proteome</keyword>
<dbReference type="InterPro" id="IPR011663">
    <property type="entry name" value="UTRA"/>
</dbReference>
<dbReference type="AlphaFoldDB" id="A0A2H1L3V4"/>
<evidence type="ECO:0000313" key="6">
    <source>
        <dbReference type="Proteomes" id="UP000234462"/>
    </source>
</evidence>
<proteinExistence type="predicted"/>
<dbReference type="GO" id="GO:0003700">
    <property type="term" value="F:DNA-binding transcription factor activity"/>
    <property type="evidence" value="ECO:0007669"/>
    <property type="project" value="InterPro"/>
</dbReference>
<keyword evidence="3" id="KW-0804">Transcription</keyword>
<evidence type="ECO:0000259" key="4">
    <source>
        <dbReference type="PROSITE" id="PS50949"/>
    </source>
</evidence>
<dbReference type="SMART" id="SM00866">
    <property type="entry name" value="UTRA"/>
    <property type="match status" value="1"/>
</dbReference>
<dbReference type="GO" id="GO:0003677">
    <property type="term" value="F:DNA binding"/>
    <property type="evidence" value="ECO:0007669"/>
    <property type="project" value="UniProtKB-KW"/>
</dbReference>
<keyword evidence="1" id="KW-0805">Transcription regulation</keyword>
<sequence>MENGSNAMAVGAPAARYEQIAEQVRDSIRSGDLAVGRSLDSEAALALSFGVAPGTVREALRLLVAEGTLSGRRGARKSVLRIPRPPVAQEEFRSFAQWATAHDRTPDGLVIEQEWEIAGEETARAITVDPRSRVLRVVRVRSLDGERVMVERTRYPEWLGELVEAMPADLESVTRELADVHGVVFAGADHVFSAAVCGQQDAMLLGVSRGRPLLRHLRVTRSPSGQPLEVSEDRYLANILTVAISNGRNTNPISWLPADESDWL</sequence>
<dbReference type="InterPro" id="IPR000524">
    <property type="entry name" value="Tscrpt_reg_HTH_GntR"/>
</dbReference>
<dbReference type="PANTHER" id="PTHR44846:SF1">
    <property type="entry name" value="MANNOSYL-D-GLYCERATE TRANSPORT_METABOLISM SYSTEM REPRESSOR MNGR-RELATED"/>
    <property type="match status" value="1"/>
</dbReference>
<gene>
    <name evidence="5" type="ORF">BJEO58_01124</name>
</gene>
<dbReference type="SMART" id="SM00345">
    <property type="entry name" value="HTH_GNTR"/>
    <property type="match status" value="1"/>
</dbReference>
<dbReference type="PANTHER" id="PTHR44846">
    <property type="entry name" value="MANNOSYL-D-GLYCERATE TRANSPORT/METABOLISM SYSTEM REPRESSOR MNGR-RELATED"/>
    <property type="match status" value="1"/>
</dbReference>
<dbReference type="SUPFAM" id="SSF64288">
    <property type="entry name" value="Chorismate lyase-like"/>
    <property type="match status" value="1"/>
</dbReference>
<dbReference type="InterPro" id="IPR036388">
    <property type="entry name" value="WH-like_DNA-bd_sf"/>
</dbReference>
<accession>A0A2H1L3V4</accession>
<dbReference type="Gene3D" id="3.40.1410.10">
    <property type="entry name" value="Chorismate lyase-like"/>
    <property type="match status" value="1"/>
</dbReference>
<dbReference type="InterPro" id="IPR050679">
    <property type="entry name" value="Bact_HTH_transcr_reg"/>
</dbReference>
<name>A0A2H1L3V4_9MICO</name>
<dbReference type="InterPro" id="IPR036390">
    <property type="entry name" value="WH_DNA-bd_sf"/>
</dbReference>
<dbReference type="InterPro" id="IPR028978">
    <property type="entry name" value="Chorismate_lyase_/UTRA_dom_sf"/>
</dbReference>
<dbReference type="EMBL" id="FXZM01000004">
    <property type="protein sequence ID" value="SMY11539.1"/>
    <property type="molecule type" value="Genomic_DNA"/>
</dbReference>
<reference evidence="6" key="1">
    <citation type="submission" date="2017-03" db="EMBL/GenBank/DDBJ databases">
        <authorList>
            <person name="Monnet C."/>
        </authorList>
    </citation>
    <scope>NUCLEOTIDE SEQUENCE [LARGE SCALE GENOMIC DNA]</scope>
    <source>
        <strain evidence="6">SJ5-8</strain>
    </source>
</reference>
<dbReference type="Gene3D" id="1.10.10.10">
    <property type="entry name" value="Winged helix-like DNA-binding domain superfamily/Winged helix DNA-binding domain"/>
    <property type="match status" value="1"/>
</dbReference>
<dbReference type="RefSeq" id="WP_180951840.1">
    <property type="nucleotide sequence ID" value="NZ_FXZM01000004.1"/>
</dbReference>
<keyword evidence="2" id="KW-0238">DNA-binding</keyword>
<dbReference type="GO" id="GO:0045892">
    <property type="term" value="P:negative regulation of DNA-templated transcription"/>
    <property type="evidence" value="ECO:0007669"/>
    <property type="project" value="TreeGrafter"/>
</dbReference>
<dbReference type="CDD" id="cd07377">
    <property type="entry name" value="WHTH_GntR"/>
    <property type="match status" value="1"/>
</dbReference>